<protein>
    <submittedName>
        <fullName evidence="2">Uncharacterized protein</fullName>
    </submittedName>
</protein>
<keyword evidence="1" id="KW-0812">Transmembrane</keyword>
<gene>
    <name evidence="2" type="ORF">PBS003_LOCUS8615</name>
</gene>
<proteinExistence type="predicted"/>
<comment type="caution">
    <text evidence="2">The sequence shown here is derived from an EMBL/GenBank/DDBJ whole genome shotgun (WGS) entry which is preliminary data.</text>
</comment>
<name>A0AAU9L4W2_9STRA</name>
<keyword evidence="1" id="KW-0472">Membrane</keyword>
<keyword evidence="1" id="KW-1133">Transmembrane helix</keyword>
<accession>A0AAU9L4W2</accession>
<organism evidence="2 3">
    <name type="scientific">Peronospora belbahrii</name>
    <dbReference type="NCBI Taxonomy" id="622444"/>
    <lineage>
        <taxon>Eukaryota</taxon>
        <taxon>Sar</taxon>
        <taxon>Stramenopiles</taxon>
        <taxon>Oomycota</taxon>
        <taxon>Peronosporomycetes</taxon>
        <taxon>Peronosporales</taxon>
        <taxon>Peronosporaceae</taxon>
        <taxon>Peronospora</taxon>
    </lineage>
</organism>
<sequence length="96" mass="10319">MAIKTRSPYLSCTKVLAIFALFVYLATSVVYVYSMAKGVSRRSDAVTSLESVSVKRYLKTSAAMTANDPSEERAGFAGLCEFGNTLNPDSVDPAPL</sequence>
<dbReference type="EMBL" id="CAKKTJ010000331">
    <property type="protein sequence ID" value="CAH0482016.1"/>
    <property type="molecule type" value="Genomic_DNA"/>
</dbReference>
<dbReference type="Proteomes" id="UP001160483">
    <property type="component" value="Unassembled WGS sequence"/>
</dbReference>
<reference evidence="2" key="1">
    <citation type="submission" date="2021-11" db="EMBL/GenBank/DDBJ databases">
        <authorList>
            <person name="Islam A."/>
            <person name="Islam S."/>
            <person name="Flora M.S."/>
            <person name="Rahman M."/>
            <person name="Ziaur R.M."/>
            <person name="Epstein J.H."/>
            <person name="Hassan M."/>
            <person name="Klassen M."/>
            <person name="Woodard K."/>
            <person name="Webb A."/>
            <person name="Webby R.J."/>
            <person name="El Zowalaty M.E."/>
        </authorList>
    </citation>
    <scope>NUCLEOTIDE SEQUENCE</scope>
    <source>
        <strain evidence="2">Pbs3</strain>
    </source>
</reference>
<evidence type="ECO:0000313" key="2">
    <source>
        <dbReference type="EMBL" id="CAH0482016.1"/>
    </source>
</evidence>
<evidence type="ECO:0000313" key="3">
    <source>
        <dbReference type="Proteomes" id="UP001160483"/>
    </source>
</evidence>
<evidence type="ECO:0000256" key="1">
    <source>
        <dbReference type="SAM" id="Phobius"/>
    </source>
</evidence>
<dbReference type="AlphaFoldDB" id="A0AAU9L4W2"/>
<feature type="transmembrane region" description="Helical" evidence="1">
    <location>
        <begin position="15"/>
        <end position="33"/>
    </location>
</feature>